<dbReference type="AlphaFoldDB" id="A0A067KM49"/>
<evidence type="ECO:0000256" key="9">
    <source>
        <dbReference type="ARBA" id="ARBA00023136"/>
    </source>
</evidence>
<sequence length="265" mass="30004">MAFLTHEELSVIFGVLGNVISFMVILAPVPTFHKIYKKKSSEGFQSIPYVVALTSAMLLLYYALLKKHAFLIVGINAFGCVLEVAYIILYLIYAPKKEKMFTLKLILVFNIGAFGLMILLTMLLIKGSQRVNTVGWICAAFSVAVFAAPLSIMMRVVRTRSVEFMPFPLSLFLTLSATTWFLYGLFVKDFFIALPNVLGFLFGIAQMALYMIYKNAKKEDKGATEIKMNKTENFCHENEQCKEMKSAMAHDYEVYEHNDSNENNV</sequence>
<dbReference type="FunFam" id="1.20.1280.290:FF:000003">
    <property type="entry name" value="Bidirectional sugar transporter SWEET"/>
    <property type="match status" value="1"/>
</dbReference>
<evidence type="ECO:0000256" key="4">
    <source>
        <dbReference type="ARBA" id="ARBA00022475"/>
    </source>
</evidence>
<comment type="subcellular location">
    <subcellularLocation>
        <location evidence="1 10">Cell membrane</location>
        <topology evidence="1 10">Multi-pass membrane protein</topology>
    </subcellularLocation>
</comment>
<evidence type="ECO:0000256" key="2">
    <source>
        <dbReference type="ARBA" id="ARBA00007809"/>
    </source>
</evidence>
<keyword evidence="6 10" id="KW-0812">Transmembrane</keyword>
<dbReference type="Pfam" id="PF03083">
    <property type="entry name" value="MtN3_slv"/>
    <property type="match status" value="2"/>
</dbReference>
<keyword evidence="5 10" id="KW-0762">Sugar transport</keyword>
<organism evidence="11 12">
    <name type="scientific">Jatropha curcas</name>
    <name type="common">Barbados nut</name>
    <dbReference type="NCBI Taxonomy" id="180498"/>
    <lineage>
        <taxon>Eukaryota</taxon>
        <taxon>Viridiplantae</taxon>
        <taxon>Streptophyta</taxon>
        <taxon>Embryophyta</taxon>
        <taxon>Tracheophyta</taxon>
        <taxon>Spermatophyta</taxon>
        <taxon>Magnoliopsida</taxon>
        <taxon>eudicotyledons</taxon>
        <taxon>Gunneridae</taxon>
        <taxon>Pentapetalae</taxon>
        <taxon>rosids</taxon>
        <taxon>fabids</taxon>
        <taxon>Malpighiales</taxon>
        <taxon>Euphorbiaceae</taxon>
        <taxon>Crotonoideae</taxon>
        <taxon>Jatropheae</taxon>
        <taxon>Jatropha</taxon>
    </lineage>
</organism>
<keyword evidence="7" id="KW-0677">Repeat</keyword>
<evidence type="ECO:0000256" key="7">
    <source>
        <dbReference type="ARBA" id="ARBA00022737"/>
    </source>
</evidence>
<evidence type="ECO:0000313" key="11">
    <source>
        <dbReference type="EMBL" id="KDP32879.1"/>
    </source>
</evidence>
<evidence type="ECO:0000313" key="12">
    <source>
        <dbReference type="Proteomes" id="UP000027138"/>
    </source>
</evidence>
<evidence type="ECO:0000256" key="10">
    <source>
        <dbReference type="RuleBase" id="RU910715"/>
    </source>
</evidence>
<dbReference type="EMBL" id="KK914570">
    <property type="protein sequence ID" value="KDP32879.1"/>
    <property type="molecule type" value="Genomic_DNA"/>
</dbReference>
<reference evidence="11 12" key="1">
    <citation type="journal article" date="2014" name="PLoS ONE">
        <title>Global Analysis of Gene Expression Profiles in Physic Nut (Jatropha curcas L.) Seedlings Exposed to Salt Stress.</title>
        <authorList>
            <person name="Zhang L."/>
            <person name="Zhang C."/>
            <person name="Wu P."/>
            <person name="Chen Y."/>
            <person name="Li M."/>
            <person name="Jiang H."/>
            <person name="Wu G."/>
        </authorList>
    </citation>
    <scope>NUCLEOTIDE SEQUENCE [LARGE SCALE GENOMIC DNA]</scope>
    <source>
        <strain evidence="12">cv. GZQX0401</strain>
        <tissue evidence="11">Young leaves</tissue>
    </source>
</reference>
<protein>
    <recommendedName>
        <fullName evidence="10">Bidirectional sugar transporter SWEET</fullName>
    </recommendedName>
</protein>
<keyword evidence="8 10" id="KW-1133">Transmembrane helix</keyword>
<feature type="transmembrane region" description="Helical" evidence="10">
    <location>
        <begin position="12"/>
        <end position="32"/>
    </location>
</feature>
<feature type="transmembrane region" description="Helical" evidence="10">
    <location>
        <begin position="164"/>
        <end position="186"/>
    </location>
</feature>
<comment type="function">
    <text evidence="10">Mediates both low-affinity uptake and efflux of sugar across the membrane.</text>
</comment>
<evidence type="ECO:0000256" key="6">
    <source>
        <dbReference type="ARBA" id="ARBA00022692"/>
    </source>
</evidence>
<feature type="transmembrane region" description="Helical" evidence="10">
    <location>
        <begin position="70"/>
        <end position="93"/>
    </location>
</feature>
<dbReference type="GO" id="GO:0051119">
    <property type="term" value="F:sugar transmembrane transporter activity"/>
    <property type="evidence" value="ECO:0007669"/>
    <property type="project" value="InterPro"/>
</dbReference>
<feature type="transmembrane region" description="Helical" evidence="10">
    <location>
        <begin position="44"/>
        <end position="64"/>
    </location>
</feature>
<dbReference type="InterPro" id="IPR004316">
    <property type="entry name" value="SWEET_rpt"/>
</dbReference>
<evidence type="ECO:0000256" key="5">
    <source>
        <dbReference type="ARBA" id="ARBA00022597"/>
    </source>
</evidence>
<dbReference type="InterPro" id="IPR047664">
    <property type="entry name" value="SWEET"/>
</dbReference>
<comment type="similarity">
    <text evidence="2 10">Belongs to the SWEET sugar transporter family.</text>
</comment>
<dbReference type="Proteomes" id="UP000027138">
    <property type="component" value="Unassembled WGS sequence"/>
</dbReference>
<evidence type="ECO:0000256" key="1">
    <source>
        <dbReference type="ARBA" id="ARBA00004651"/>
    </source>
</evidence>
<dbReference type="Gene3D" id="1.20.1280.290">
    <property type="match status" value="2"/>
</dbReference>
<name>A0A067KM49_JATCU</name>
<dbReference type="OrthoDB" id="409725at2759"/>
<dbReference type="FunFam" id="1.20.1280.290:FF:000001">
    <property type="entry name" value="Bidirectional sugar transporter SWEET"/>
    <property type="match status" value="1"/>
</dbReference>
<keyword evidence="12" id="KW-1185">Reference proteome</keyword>
<proteinExistence type="inferred from homology"/>
<evidence type="ECO:0000256" key="3">
    <source>
        <dbReference type="ARBA" id="ARBA00022448"/>
    </source>
</evidence>
<feature type="transmembrane region" description="Helical" evidence="10">
    <location>
        <begin position="105"/>
        <end position="125"/>
    </location>
</feature>
<accession>A0A067KM49</accession>
<dbReference type="PANTHER" id="PTHR10791:SF134">
    <property type="entry name" value="BIDIRECTIONAL SUGAR TRANSPORTER SWEET9"/>
    <property type="match status" value="1"/>
</dbReference>
<feature type="transmembrane region" description="Helical" evidence="10">
    <location>
        <begin position="131"/>
        <end position="152"/>
    </location>
</feature>
<gene>
    <name evidence="11" type="ORF">JCGZ_12171</name>
</gene>
<keyword evidence="3 10" id="KW-0813">Transport</keyword>
<dbReference type="GO" id="GO:0005886">
    <property type="term" value="C:plasma membrane"/>
    <property type="evidence" value="ECO:0007669"/>
    <property type="project" value="UniProtKB-SubCell"/>
</dbReference>
<dbReference type="PANTHER" id="PTHR10791">
    <property type="entry name" value="RAG1-ACTIVATING PROTEIN 1"/>
    <property type="match status" value="1"/>
</dbReference>
<dbReference type="GO" id="GO:0008515">
    <property type="term" value="F:sucrose transmembrane transporter activity"/>
    <property type="evidence" value="ECO:0007669"/>
    <property type="project" value="UniProtKB-ARBA"/>
</dbReference>
<evidence type="ECO:0000256" key="8">
    <source>
        <dbReference type="ARBA" id="ARBA00022989"/>
    </source>
</evidence>
<keyword evidence="4" id="KW-1003">Cell membrane</keyword>
<feature type="transmembrane region" description="Helical" evidence="10">
    <location>
        <begin position="192"/>
        <end position="213"/>
    </location>
</feature>
<keyword evidence="9 10" id="KW-0472">Membrane</keyword>